<dbReference type="GeneID" id="41978132"/>
<evidence type="ECO:0000256" key="7">
    <source>
        <dbReference type="ARBA" id="ARBA00033194"/>
    </source>
</evidence>
<name>A0A507AM42_9PEZI</name>
<dbReference type="Gene3D" id="1.10.510.10">
    <property type="entry name" value="Transferase(Phosphotransferase) domain 1"/>
    <property type="match status" value="1"/>
</dbReference>
<dbReference type="PROSITE" id="PS00109">
    <property type="entry name" value="PROTEIN_KINASE_TYR"/>
    <property type="match status" value="1"/>
</dbReference>
<evidence type="ECO:0000256" key="3">
    <source>
        <dbReference type="ARBA" id="ARBA00012513"/>
    </source>
</evidence>
<dbReference type="InParanoid" id="A0A507AM42"/>
<dbReference type="SUPFAM" id="SSF56112">
    <property type="entry name" value="Protein kinase-like (PK-like)"/>
    <property type="match status" value="1"/>
</dbReference>
<evidence type="ECO:0000259" key="10">
    <source>
        <dbReference type="PROSITE" id="PS50011"/>
    </source>
</evidence>
<evidence type="ECO:0000256" key="9">
    <source>
        <dbReference type="ARBA" id="ARBA00048679"/>
    </source>
</evidence>
<dbReference type="PROSITE" id="PS50011">
    <property type="entry name" value="PROTEIN_KINASE_DOM"/>
    <property type="match status" value="1"/>
</dbReference>
<comment type="catalytic activity">
    <reaction evidence="8">
        <text>L-threonyl-[protein] + ATP = O-phospho-L-threonyl-[protein] + ADP + H(+)</text>
        <dbReference type="Rhea" id="RHEA:46608"/>
        <dbReference type="Rhea" id="RHEA-COMP:11060"/>
        <dbReference type="Rhea" id="RHEA-COMP:11605"/>
        <dbReference type="ChEBI" id="CHEBI:15378"/>
        <dbReference type="ChEBI" id="CHEBI:30013"/>
        <dbReference type="ChEBI" id="CHEBI:30616"/>
        <dbReference type="ChEBI" id="CHEBI:61977"/>
        <dbReference type="ChEBI" id="CHEBI:456216"/>
        <dbReference type="EC" id="2.7.11.1"/>
    </reaction>
</comment>
<proteinExistence type="predicted"/>
<dbReference type="PANTHER" id="PTHR23257">
    <property type="entry name" value="SERINE-THREONINE PROTEIN KINASE"/>
    <property type="match status" value="1"/>
</dbReference>
<reference evidence="11 12" key="1">
    <citation type="submission" date="2019-06" db="EMBL/GenBank/DDBJ databases">
        <title>Draft genome sequence of the filamentous fungus Phialemoniopsis curvata isolated from diesel fuel.</title>
        <authorList>
            <person name="Varaljay V.A."/>
            <person name="Lyon W.J."/>
            <person name="Crouch A.L."/>
            <person name="Drake C.E."/>
            <person name="Hollomon J.M."/>
            <person name="Nadeau L.J."/>
            <person name="Nunn H.S."/>
            <person name="Stevenson B.S."/>
            <person name="Bojanowski C.L."/>
            <person name="Crookes-Goodson W.J."/>
        </authorList>
    </citation>
    <scope>NUCLEOTIDE SEQUENCE [LARGE SCALE GENOMIC DNA]</scope>
    <source>
        <strain evidence="11 12">D216</strain>
    </source>
</reference>
<dbReference type="GO" id="GO:0005524">
    <property type="term" value="F:ATP binding"/>
    <property type="evidence" value="ECO:0007669"/>
    <property type="project" value="InterPro"/>
</dbReference>
<dbReference type="GO" id="GO:0004674">
    <property type="term" value="F:protein serine/threonine kinase activity"/>
    <property type="evidence" value="ECO:0007669"/>
    <property type="project" value="UniProtKB-EC"/>
</dbReference>
<dbReference type="OrthoDB" id="1668230at2759"/>
<evidence type="ECO:0000313" key="12">
    <source>
        <dbReference type="Proteomes" id="UP000319257"/>
    </source>
</evidence>
<evidence type="ECO:0000256" key="8">
    <source>
        <dbReference type="ARBA" id="ARBA00047899"/>
    </source>
</evidence>
<protein>
    <recommendedName>
        <fullName evidence="5">EKC/KEOPS complex subunit BUD32</fullName>
        <ecNumber evidence="3">2.7.11.1</ecNumber>
    </recommendedName>
    <alternativeName>
        <fullName evidence="6 7">Atypical Serine/threonine protein kinase BUD32</fullName>
    </alternativeName>
    <alternativeName>
        <fullName evidence="4">EKC/KEOPS complex subunit bud32</fullName>
    </alternativeName>
</protein>
<sequence length="235" mass="26763">MQTTAIPELGSIIGIGASCFASIYDQKTVLKGYEIWVAGKRISYFDRPCEDALRHEEGIYNHLGEHPQILRCLGLVSVHDGMNSLRLERAPFGNVRQYIERNERLSEPHRLQMALDVAVGLSHIHSRGVQHADLSCRNLFLFDNYRVKIGDFGGSIMQNSTFPQTVCEEPRYELPCRGRDFEHRPVVKRELFALGSAIYEITYWTRPFPDLQDTEVETRYANDEFPSLSDGIGAV</sequence>
<comment type="function">
    <text evidence="1">Component of the EKC/KEOPS complex that is required for the formation of a threonylcarbamoyl group on adenosine at position 37 (t(6)A37) in tRNAs that read codons beginning with adenine. The complex is probably involved in the transfer of the threonylcarbamoyl moiety of threonylcarbamoyl-AMP (TC-AMP) to the N6 group of A37. BUD32 has ATPase activity in the context of the EKC/KEOPS complex and likely plays a supporting role to the catalytic subunit KAE1. The EKC/KEOPS complex also promotes both telomere uncapping and telomere elongation. The complex is required for efficient recruitment of transcriptional coactivators.</text>
</comment>
<organism evidence="11 12">
    <name type="scientific">Thyridium curvatum</name>
    <dbReference type="NCBI Taxonomy" id="1093900"/>
    <lineage>
        <taxon>Eukaryota</taxon>
        <taxon>Fungi</taxon>
        <taxon>Dikarya</taxon>
        <taxon>Ascomycota</taxon>
        <taxon>Pezizomycotina</taxon>
        <taxon>Sordariomycetes</taxon>
        <taxon>Sordariomycetidae</taxon>
        <taxon>Thyridiales</taxon>
        <taxon>Thyridiaceae</taxon>
        <taxon>Thyridium</taxon>
    </lineage>
</organism>
<evidence type="ECO:0000256" key="6">
    <source>
        <dbReference type="ARBA" id="ARBA00030980"/>
    </source>
</evidence>
<dbReference type="GO" id="GO:0007165">
    <property type="term" value="P:signal transduction"/>
    <property type="evidence" value="ECO:0007669"/>
    <property type="project" value="TreeGrafter"/>
</dbReference>
<gene>
    <name evidence="11" type="ORF">E0L32_010685</name>
</gene>
<feature type="domain" description="Protein kinase" evidence="10">
    <location>
        <begin position="9"/>
        <end position="235"/>
    </location>
</feature>
<dbReference type="AlphaFoldDB" id="A0A507AM42"/>
<evidence type="ECO:0000256" key="2">
    <source>
        <dbReference type="ARBA" id="ARBA00011534"/>
    </source>
</evidence>
<dbReference type="GO" id="GO:0005737">
    <property type="term" value="C:cytoplasm"/>
    <property type="evidence" value="ECO:0007669"/>
    <property type="project" value="TreeGrafter"/>
</dbReference>
<comment type="catalytic activity">
    <reaction evidence="9">
        <text>L-seryl-[protein] + ATP = O-phospho-L-seryl-[protein] + ADP + H(+)</text>
        <dbReference type="Rhea" id="RHEA:17989"/>
        <dbReference type="Rhea" id="RHEA-COMP:9863"/>
        <dbReference type="Rhea" id="RHEA-COMP:11604"/>
        <dbReference type="ChEBI" id="CHEBI:15378"/>
        <dbReference type="ChEBI" id="CHEBI:29999"/>
        <dbReference type="ChEBI" id="CHEBI:30616"/>
        <dbReference type="ChEBI" id="CHEBI:83421"/>
        <dbReference type="ChEBI" id="CHEBI:456216"/>
        <dbReference type="EC" id="2.7.11.1"/>
    </reaction>
</comment>
<dbReference type="EC" id="2.7.11.1" evidence="3"/>
<accession>A0A507AM42</accession>
<dbReference type="InterPro" id="IPR011009">
    <property type="entry name" value="Kinase-like_dom_sf"/>
</dbReference>
<dbReference type="InterPro" id="IPR008266">
    <property type="entry name" value="Tyr_kinase_AS"/>
</dbReference>
<comment type="subunit">
    <text evidence="2">Component of the EKC/KEOPS complex composed of at least BUD32, CGI121, GON7, KAE1 and PCC1; the whole complex dimerizes.</text>
</comment>
<dbReference type="EMBL" id="SKBQ01000089">
    <property type="protein sequence ID" value="TPX07586.1"/>
    <property type="molecule type" value="Genomic_DNA"/>
</dbReference>
<evidence type="ECO:0000256" key="4">
    <source>
        <dbReference type="ARBA" id="ARBA00013948"/>
    </source>
</evidence>
<comment type="caution">
    <text evidence="11">The sequence shown here is derived from an EMBL/GenBank/DDBJ whole genome shotgun (WGS) entry which is preliminary data.</text>
</comment>
<dbReference type="Pfam" id="PF00069">
    <property type="entry name" value="Pkinase"/>
    <property type="match status" value="1"/>
</dbReference>
<dbReference type="InterPro" id="IPR000719">
    <property type="entry name" value="Prot_kinase_dom"/>
</dbReference>
<dbReference type="STRING" id="1093900.A0A507AM42"/>
<dbReference type="InterPro" id="IPR050167">
    <property type="entry name" value="Ser_Thr_protein_kinase"/>
</dbReference>
<evidence type="ECO:0000313" key="11">
    <source>
        <dbReference type="EMBL" id="TPX07586.1"/>
    </source>
</evidence>
<dbReference type="Proteomes" id="UP000319257">
    <property type="component" value="Unassembled WGS sequence"/>
</dbReference>
<dbReference type="PANTHER" id="PTHR23257:SF958">
    <property type="entry name" value="SERINE_THREONINE-PROTEIN KINASE WNK4"/>
    <property type="match status" value="1"/>
</dbReference>
<dbReference type="RefSeq" id="XP_030989297.1">
    <property type="nucleotide sequence ID" value="XM_031133331.1"/>
</dbReference>
<evidence type="ECO:0000256" key="1">
    <source>
        <dbReference type="ARBA" id="ARBA00003747"/>
    </source>
</evidence>
<keyword evidence="12" id="KW-1185">Reference proteome</keyword>
<evidence type="ECO:0000256" key="5">
    <source>
        <dbReference type="ARBA" id="ARBA00019973"/>
    </source>
</evidence>